<comment type="caution">
    <text evidence="1">The sequence shown here is derived from an EMBL/GenBank/DDBJ whole genome shotgun (WGS) entry which is preliminary data.</text>
</comment>
<accession>A0AB34CD69</accession>
<dbReference type="Proteomes" id="UP000324255">
    <property type="component" value="Unassembled WGS sequence"/>
</dbReference>
<dbReference type="AlphaFoldDB" id="A0AB34CD69"/>
<gene>
    <name evidence="1" type="ORF">F3I20_21035</name>
</gene>
<sequence>MRELNMSEVITVSGADIGYSKLLSLWNDAGLNSQGYFNYDRAAKSINALGFASATENKDWNNSSIGEAGWILNSAGEKVTWFNNGVFMAFQIG</sequence>
<protein>
    <submittedName>
        <fullName evidence="1">Uncharacterized protein</fullName>
    </submittedName>
</protein>
<dbReference type="RefSeq" id="WP_150015197.1">
    <property type="nucleotide sequence ID" value="NZ_VWVM01000023.1"/>
</dbReference>
<reference evidence="1 2" key="1">
    <citation type="submission" date="2019-09" db="EMBL/GenBank/DDBJ databases">
        <title>Genomic diversity of phyloplane-associated Pantoea species in Pakistan cotton crop.</title>
        <authorList>
            <person name="Tufail M.R."/>
            <person name="Cook D.R."/>
        </authorList>
    </citation>
    <scope>NUCLEOTIDE SEQUENCE [LARGE SCALE GENOMIC DNA]</scope>
    <source>
        <strain evidence="1 2">B_8</strain>
    </source>
</reference>
<dbReference type="EMBL" id="VWVM01000023">
    <property type="protein sequence ID" value="KAA6119845.1"/>
    <property type="molecule type" value="Genomic_DNA"/>
</dbReference>
<evidence type="ECO:0000313" key="2">
    <source>
        <dbReference type="Proteomes" id="UP000324255"/>
    </source>
</evidence>
<keyword evidence="2" id="KW-1185">Reference proteome</keyword>
<organism evidence="1 2">
    <name type="scientific">Candidatus Pantoea gossypiicola</name>
    <dbReference type="NCBI Taxonomy" id="2608008"/>
    <lineage>
        <taxon>Bacteria</taxon>
        <taxon>Pseudomonadati</taxon>
        <taxon>Pseudomonadota</taxon>
        <taxon>Gammaproteobacteria</taxon>
        <taxon>Enterobacterales</taxon>
        <taxon>Erwiniaceae</taxon>
        <taxon>Pantoea</taxon>
    </lineage>
</organism>
<name>A0AB34CD69_9GAMM</name>
<proteinExistence type="predicted"/>
<evidence type="ECO:0000313" key="1">
    <source>
        <dbReference type="EMBL" id="KAA6119845.1"/>
    </source>
</evidence>